<evidence type="ECO:0000313" key="3">
    <source>
        <dbReference type="Proteomes" id="UP000199259"/>
    </source>
</evidence>
<dbReference type="Gene3D" id="1.10.10.10">
    <property type="entry name" value="Winged helix-like DNA-binding domain superfamily/Winged helix DNA-binding domain"/>
    <property type="match status" value="1"/>
</dbReference>
<dbReference type="AlphaFoldDB" id="A0A7Z7AZ94"/>
<dbReference type="InterPro" id="IPR036388">
    <property type="entry name" value="WH-like_DNA-bd_sf"/>
</dbReference>
<organism evidence="2 3">
    <name type="scientific">Methanolobus vulcani</name>
    <dbReference type="NCBI Taxonomy" id="38026"/>
    <lineage>
        <taxon>Archaea</taxon>
        <taxon>Methanobacteriati</taxon>
        <taxon>Methanobacteriota</taxon>
        <taxon>Stenosarchaea group</taxon>
        <taxon>Methanomicrobia</taxon>
        <taxon>Methanosarcinales</taxon>
        <taxon>Methanosarcinaceae</taxon>
        <taxon>Methanolobus</taxon>
    </lineage>
</organism>
<feature type="domain" description="Methanogenesis regulatory protein FilR1 middle" evidence="1">
    <location>
        <begin position="125"/>
        <end position="252"/>
    </location>
</feature>
<dbReference type="InterPro" id="IPR016490">
    <property type="entry name" value="Tscrpt_reg_HTH_AF0396-typ3"/>
</dbReference>
<comment type="caution">
    <text evidence="2">The sequence shown here is derived from an EMBL/GenBank/DDBJ whole genome shotgun (WGS) entry which is preliminary data.</text>
</comment>
<dbReference type="InterPro" id="IPR036390">
    <property type="entry name" value="WH_DNA-bd_sf"/>
</dbReference>
<dbReference type="InterPro" id="IPR013561">
    <property type="entry name" value="FilR1_middle_dom"/>
</dbReference>
<proteinExistence type="predicted"/>
<keyword evidence="3" id="KW-1185">Reference proteome</keyword>
<dbReference type="Pfam" id="PF08350">
    <property type="entry name" value="FilR1_middle"/>
    <property type="match status" value="1"/>
</dbReference>
<dbReference type="PIRSF" id="PIRSF006692">
    <property type="entry name" value="TF_HTH_AF0396_prd"/>
    <property type="match status" value="1"/>
</dbReference>
<dbReference type="EMBL" id="FNCA01000014">
    <property type="protein sequence ID" value="SDG36816.1"/>
    <property type="molecule type" value="Genomic_DNA"/>
</dbReference>
<protein>
    <submittedName>
        <fullName evidence="2">Predicted transcriptional regulator, contains HTH domain</fullName>
    </submittedName>
</protein>
<evidence type="ECO:0000259" key="1">
    <source>
        <dbReference type="Pfam" id="PF08350"/>
    </source>
</evidence>
<gene>
    <name evidence="2" type="ORF">SAMN04488589_2823</name>
</gene>
<evidence type="ECO:0000313" key="2">
    <source>
        <dbReference type="EMBL" id="SDG36816.1"/>
    </source>
</evidence>
<sequence>MRSSIIDTIMLSEKRRDLMLYLSKGSKTREEIVEALEANWNLLKQPVKELKDAGLIFQKDNDYRLSNNGQLMITSLMPLLKMVNTFSSESDYWVTRNLQAVPHHLAKRMGELENSSVLTLSLDSMFEPLKHFLENTAVKRRLKIVISLFDPEAPRILKDFAEKNIEILLIFEKHTYEKMNESFGDELKSLNDYENVNFFMIEEEINPPEIVLGDEEMTIIFFNLNGKYDYRELLSSDNASLDWGNELFDYYKGISKPLVEK</sequence>
<name>A0A7Z7AZ94_9EURY</name>
<reference evidence="2 3" key="1">
    <citation type="submission" date="2016-10" db="EMBL/GenBank/DDBJ databases">
        <authorList>
            <person name="Varghese N."/>
            <person name="Submissions S."/>
        </authorList>
    </citation>
    <scope>NUCLEOTIDE SEQUENCE [LARGE SCALE GENOMIC DNA]</scope>
    <source>
        <strain evidence="2 3">PL 12/M</strain>
    </source>
</reference>
<dbReference type="Proteomes" id="UP000199259">
    <property type="component" value="Unassembled WGS sequence"/>
</dbReference>
<dbReference type="SUPFAM" id="SSF46785">
    <property type="entry name" value="Winged helix' DNA-binding domain"/>
    <property type="match status" value="1"/>
</dbReference>
<accession>A0A7Z7AZ94</accession>